<evidence type="ECO:0000259" key="6">
    <source>
        <dbReference type="Pfam" id="PF02826"/>
    </source>
</evidence>
<protein>
    <submittedName>
        <fullName evidence="7">Glycerate dehydrogenase</fullName>
        <ecNumber evidence="7">1.1.1.29</ecNumber>
    </submittedName>
</protein>
<dbReference type="PROSITE" id="PS00065">
    <property type="entry name" value="D_2_HYDROXYACID_DH_1"/>
    <property type="match status" value="1"/>
</dbReference>
<organism evidence="7 8">
    <name type="scientific">Candidatus Filomicrobium marinum</name>
    <dbReference type="NCBI Taxonomy" id="1608628"/>
    <lineage>
        <taxon>Bacteria</taxon>
        <taxon>Pseudomonadati</taxon>
        <taxon>Pseudomonadota</taxon>
        <taxon>Alphaproteobacteria</taxon>
        <taxon>Hyphomicrobiales</taxon>
        <taxon>Hyphomicrobiaceae</taxon>
        <taxon>Filomicrobium</taxon>
    </lineage>
</organism>
<evidence type="ECO:0000313" key="8">
    <source>
        <dbReference type="Proteomes" id="UP000033187"/>
    </source>
</evidence>
<reference evidence="8" key="1">
    <citation type="submission" date="2015-02" db="EMBL/GenBank/DDBJ databases">
        <authorList>
            <person name="Chooi Y.-H."/>
        </authorList>
    </citation>
    <scope>NUCLEOTIDE SEQUENCE [LARGE SCALE GENOMIC DNA]</scope>
    <source>
        <strain evidence="8">strain Y</strain>
    </source>
</reference>
<keyword evidence="8" id="KW-1185">Reference proteome</keyword>
<evidence type="ECO:0000256" key="4">
    <source>
        <dbReference type="RuleBase" id="RU003719"/>
    </source>
</evidence>
<evidence type="ECO:0000256" key="1">
    <source>
        <dbReference type="ARBA" id="ARBA00005854"/>
    </source>
</evidence>
<name>A0A0D6JHZ4_9HYPH</name>
<feature type="domain" description="D-isomer specific 2-hydroxyacid dehydrogenase NAD-binding" evidence="6">
    <location>
        <begin position="114"/>
        <end position="289"/>
    </location>
</feature>
<dbReference type="PROSITE" id="PS00670">
    <property type="entry name" value="D_2_HYDROXYACID_DH_2"/>
    <property type="match status" value="1"/>
</dbReference>
<dbReference type="CDD" id="cd05301">
    <property type="entry name" value="GDH"/>
    <property type="match status" value="1"/>
</dbReference>
<dbReference type="KEGG" id="fil:BN1229_v1_3215"/>
<dbReference type="PANTHER" id="PTHR10996">
    <property type="entry name" value="2-HYDROXYACID DEHYDROGENASE-RELATED"/>
    <property type="match status" value="1"/>
</dbReference>
<dbReference type="Pfam" id="PF00389">
    <property type="entry name" value="2-Hacid_dh"/>
    <property type="match status" value="1"/>
</dbReference>
<dbReference type="Gene3D" id="3.40.50.720">
    <property type="entry name" value="NAD(P)-binding Rossmann-like Domain"/>
    <property type="match status" value="2"/>
</dbReference>
<dbReference type="Pfam" id="PF02826">
    <property type="entry name" value="2-Hacid_dh_C"/>
    <property type="match status" value="1"/>
</dbReference>
<sequence length="321" mass="34811">MSDKPVLWITRKLSPATEARAARDYDVRLNPEDRVYSGDEIVAMSSEVDAILPCHSEIFSADVASRLSDRVKIIANHSVGVDHCDLAALKARGIVVTNTPDVLSQATAEIATLLMLAAARRAGEGDRLVRSGQWTSWSPSFMVGTQLTGKRLGIVGMGRVGLAFAHMVKGFDMELHYYNRRRLPPEKEMNGVYHETVEQLLGHCDVVSLHCPASPATLNLMNSARLSLLPDGAILVNTARGSLVNEAALIDALKSGKLAAAGLDVFQREPGGNPELSKLDNVFMLPHIGSATRETRDAMGFRALDNLDAFFSGHEPSDRLV</sequence>
<keyword evidence="2 4" id="KW-0560">Oxidoreductase</keyword>
<dbReference type="InterPro" id="IPR029753">
    <property type="entry name" value="D-isomer_DH_CS"/>
</dbReference>
<dbReference type="InterPro" id="IPR036291">
    <property type="entry name" value="NAD(P)-bd_dom_sf"/>
</dbReference>
<evidence type="ECO:0000256" key="2">
    <source>
        <dbReference type="ARBA" id="ARBA00023002"/>
    </source>
</evidence>
<dbReference type="InterPro" id="IPR006139">
    <property type="entry name" value="D-isomer_2_OHA_DH_cat_dom"/>
</dbReference>
<dbReference type="GO" id="GO:0008465">
    <property type="term" value="F:hydroxypyruvate reductase (NADH) activity"/>
    <property type="evidence" value="ECO:0007669"/>
    <property type="project" value="UniProtKB-EC"/>
</dbReference>
<dbReference type="Proteomes" id="UP000033187">
    <property type="component" value="Chromosome 1"/>
</dbReference>
<evidence type="ECO:0000313" key="7">
    <source>
        <dbReference type="EMBL" id="CPR20659.1"/>
    </source>
</evidence>
<dbReference type="AlphaFoldDB" id="A0A0D6JHZ4"/>
<dbReference type="InterPro" id="IPR029752">
    <property type="entry name" value="D-isomer_DH_CS1"/>
</dbReference>
<dbReference type="PROSITE" id="PS00671">
    <property type="entry name" value="D_2_HYDROXYACID_DH_3"/>
    <property type="match status" value="1"/>
</dbReference>
<gene>
    <name evidence="7" type="ORF">YBN1229_v1_2708</name>
</gene>
<dbReference type="KEGG" id="fiy:BN1229_v1_2708"/>
<proteinExistence type="inferred from homology"/>
<dbReference type="FunFam" id="3.40.50.720:FF:000203">
    <property type="entry name" value="D-3-phosphoglycerate dehydrogenase (SerA)"/>
    <property type="match status" value="1"/>
</dbReference>
<dbReference type="InterPro" id="IPR050223">
    <property type="entry name" value="D-isomer_2-hydroxyacid_DH"/>
</dbReference>
<dbReference type="EMBL" id="LN829119">
    <property type="protein sequence ID" value="CPR20659.1"/>
    <property type="molecule type" value="Genomic_DNA"/>
</dbReference>
<comment type="similarity">
    <text evidence="1 4">Belongs to the D-isomer specific 2-hydroxyacid dehydrogenase family.</text>
</comment>
<accession>A0A0D6JHZ4</accession>
<dbReference type="SUPFAM" id="SSF52283">
    <property type="entry name" value="Formate/glycerate dehydrogenase catalytic domain-like"/>
    <property type="match status" value="1"/>
</dbReference>
<evidence type="ECO:0000259" key="5">
    <source>
        <dbReference type="Pfam" id="PF00389"/>
    </source>
</evidence>
<dbReference type="SUPFAM" id="SSF51735">
    <property type="entry name" value="NAD(P)-binding Rossmann-fold domains"/>
    <property type="match status" value="1"/>
</dbReference>
<dbReference type="RefSeq" id="WP_046479055.1">
    <property type="nucleotide sequence ID" value="NZ_LN829118.1"/>
</dbReference>
<dbReference type="GO" id="GO:0051287">
    <property type="term" value="F:NAD binding"/>
    <property type="evidence" value="ECO:0007669"/>
    <property type="project" value="InterPro"/>
</dbReference>
<keyword evidence="3" id="KW-0520">NAD</keyword>
<dbReference type="GO" id="GO:0030267">
    <property type="term" value="F:glyoxylate reductase (NADPH) activity"/>
    <property type="evidence" value="ECO:0007669"/>
    <property type="project" value="TreeGrafter"/>
</dbReference>
<dbReference type="PANTHER" id="PTHR10996:SF283">
    <property type="entry name" value="GLYOXYLATE_HYDROXYPYRUVATE REDUCTASE B"/>
    <property type="match status" value="1"/>
</dbReference>
<dbReference type="OrthoDB" id="9793626at2"/>
<feature type="domain" description="D-isomer specific 2-hydroxyacid dehydrogenase catalytic" evidence="5">
    <location>
        <begin position="25"/>
        <end position="318"/>
    </location>
</feature>
<dbReference type="GO" id="GO:0005829">
    <property type="term" value="C:cytosol"/>
    <property type="evidence" value="ECO:0007669"/>
    <property type="project" value="TreeGrafter"/>
</dbReference>
<dbReference type="EC" id="1.1.1.29" evidence="7"/>
<dbReference type="InterPro" id="IPR006140">
    <property type="entry name" value="D-isomer_DH_NAD-bd"/>
</dbReference>
<evidence type="ECO:0000256" key="3">
    <source>
        <dbReference type="ARBA" id="ARBA00023027"/>
    </source>
</evidence>